<comment type="PTM">
    <text evidence="14">Proteolytically cleaved before the transmembrane segment to yield the secreted ectodomain incorporated in the zona pellucida.</text>
</comment>
<keyword evidence="6 14" id="KW-0272">Extracellular matrix</keyword>
<dbReference type="GO" id="GO:0032190">
    <property type="term" value="F:acrosin binding"/>
    <property type="evidence" value="ECO:0007669"/>
    <property type="project" value="TreeGrafter"/>
</dbReference>
<evidence type="ECO:0000256" key="12">
    <source>
        <dbReference type="ARBA" id="ARBA00023157"/>
    </source>
</evidence>
<feature type="region of interest" description="Disordered" evidence="15">
    <location>
        <begin position="66"/>
        <end position="86"/>
    </location>
</feature>
<dbReference type="Pfam" id="PF00100">
    <property type="entry name" value="Zona_pellucida"/>
    <property type="match status" value="1"/>
</dbReference>
<gene>
    <name evidence="17" type="ORF">MMEN_LOCUS8733</name>
</gene>
<protein>
    <recommendedName>
        <fullName evidence="3 14">Zona pellucida sperm-binding protein 3</fullName>
    </recommendedName>
</protein>
<dbReference type="GO" id="GO:0007339">
    <property type="term" value="P:binding of sperm to zona pellucida"/>
    <property type="evidence" value="ECO:0007669"/>
    <property type="project" value="UniProtKB-UniRule"/>
</dbReference>
<evidence type="ECO:0000256" key="11">
    <source>
        <dbReference type="ARBA" id="ARBA00023136"/>
    </source>
</evidence>
<organism evidence="17 18">
    <name type="scientific">Menidia menidia</name>
    <name type="common">Atlantic silverside</name>
    <dbReference type="NCBI Taxonomy" id="238744"/>
    <lineage>
        <taxon>Eukaryota</taxon>
        <taxon>Metazoa</taxon>
        <taxon>Chordata</taxon>
        <taxon>Craniata</taxon>
        <taxon>Vertebrata</taxon>
        <taxon>Euteleostomi</taxon>
        <taxon>Actinopterygii</taxon>
        <taxon>Neopterygii</taxon>
        <taxon>Teleostei</taxon>
        <taxon>Neoteleostei</taxon>
        <taxon>Acanthomorphata</taxon>
        <taxon>Ovalentaria</taxon>
        <taxon>Atherinomorphae</taxon>
        <taxon>Atheriniformes</taxon>
        <taxon>Atherinopsidae</taxon>
        <taxon>Menidiinae</taxon>
        <taxon>Menidia</taxon>
    </lineage>
</organism>
<comment type="function">
    <text evidence="14">Component of the zona pellucida, an extracellular matrix surrounding oocytes which mediates sperm binding, induction of the acrosome reaction and prevents post-fertilization polyspermy. The zona pellucida is composed of 3 to 4 glycoproteins, ZP1, ZP2, ZP3, and ZP4. ZP3 is essential for sperm binding and zona matrix formation.</text>
</comment>
<dbReference type="Pfam" id="PF23344">
    <property type="entry name" value="ZP-N"/>
    <property type="match status" value="1"/>
</dbReference>
<dbReference type="Gene3D" id="2.60.40.4100">
    <property type="entry name" value="Zona pellucida, ZP-C domain"/>
    <property type="match status" value="1"/>
</dbReference>
<evidence type="ECO:0000256" key="4">
    <source>
        <dbReference type="ARBA" id="ARBA00022475"/>
    </source>
</evidence>
<dbReference type="InterPro" id="IPR042235">
    <property type="entry name" value="ZP-C_dom"/>
</dbReference>
<dbReference type="SMART" id="SM00241">
    <property type="entry name" value="ZP"/>
    <property type="match status" value="1"/>
</dbReference>
<dbReference type="Proteomes" id="UP000677803">
    <property type="component" value="Unassembled WGS sequence"/>
</dbReference>
<evidence type="ECO:0000256" key="5">
    <source>
        <dbReference type="ARBA" id="ARBA00022525"/>
    </source>
</evidence>
<dbReference type="FunFam" id="2.60.40.4100:FF:000002">
    <property type="entry name" value="Zona pellucida sperm-binding protein 3"/>
    <property type="match status" value="1"/>
</dbReference>
<keyword evidence="10" id="KW-1133">Transmembrane helix</keyword>
<evidence type="ECO:0000256" key="9">
    <source>
        <dbReference type="ARBA" id="ARBA00022729"/>
    </source>
</evidence>
<comment type="domain">
    <text evidence="14">The ZP domain is involved in the polymerization of the ZP proteins to form the zona pellucida.</text>
</comment>
<reference evidence="17" key="1">
    <citation type="submission" date="2021-05" db="EMBL/GenBank/DDBJ databases">
        <authorList>
            <person name="Tigano A."/>
        </authorList>
    </citation>
    <scope>NUCLEOTIDE SEQUENCE</scope>
</reference>
<dbReference type="GO" id="GO:0035805">
    <property type="term" value="C:egg coat"/>
    <property type="evidence" value="ECO:0007669"/>
    <property type="project" value="UniProtKB-SubCell"/>
</dbReference>
<keyword evidence="4 14" id="KW-1003">Cell membrane</keyword>
<evidence type="ECO:0000256" key="10">
    <source>
        <dbReference type="ARBA" id="ARBA00022989"/>
    </source>
</evidence>
<sequence>MDSGVSRRPAGVEEQALLGVGHCLVGHSLSQFAAAAMDTPWTSLFLGLFLSELLCLRSSVALPQTLTSPKGHRQSQSLPPAVTQQQQAPEQVNTVRVLCHPDALEVVIRADLFDVGAPVDSRELRLGVERSEACTATASSHDEYRIFVGIEDCGTKHWMSEDSLVYTNLLIYNPIDSPEGIVRMDEAVIPVECHYTRKYSLSSSSLIPTWIPFTSKLATVETLEFKLRLMTDDWMYEKGSNMFYLGDPINIEASVRIGHHMGLRVFLSSCVATLEPDMHSDPKYIFVENGCLVDSELPDSKAHFLPRTQDDKLQLVIEAFKFHNHDAGQLYITCHLNAAPVADAEAPNKACTMINGRQSQREAVSKSGPSSFGPRGFGKPVEATWRSGLPKTVWDHKATVGPLTVLQSWKTAPLPAEELPAVLHKIHRPALYGSHWRGGTDKTDMMKGLLPGPSSELDEDEEDENETGEKGFNDALKELLPKFKVKEIAMDNSTAAVEMPTNATVTSVLLETSDPKK</sequence>
<evidence type="ECO:0000256" key="2">
    <source>
        <dbReference type="ARBA" id="ARBA00006735"/>
    </source>
</evidence>
<evidence type="ECO:0000256" key="7">
    <source>
        <dbReference type="ARBA" id="ARBA00022685"/>
    </source>
</evidence>
<feature type="region of interest" description="Disordered" evidence="15">
    <location>
        <begin position="448"/>
        <end position="474"/>
    </location>
</feature>
<dbReference type="InterPro" id="IPR055355">
    <property type="entry name" value="ZP-C"/>
</dbReference>
<evidence type="ECO:0000256" key="1">
    <source>
        <dbReference type="ARBA" id="ARBA00004498"/>
    </source>
</evidence>
<dbReference type="EMBL" id="CAJRST010008890">
    <property type="protein sequence ID" value="CAG5897691.1"/>
    <property type="molecule type" value="Genomic_DNA"/>
</dbReference>
<keyword evidence="12 14" id="KW-1015">Disulfide bond</keyword>
<keyword evidence="11" id="KW-0472">Membrane</keyword>
<feature type="domain" description="ZP" evidence="16">
    <location>
        <begin position="98"/>
        <end position="358"/>
    </location>
</feature>
<dbReference type="PANTHER" id="PTHR11576">
    <property type="entry name" value="ZONA PELLUCIDA SPERM-BINDING PROTEIN 3"/>
    <property type="match status" value="1"/>
</dbReference>
<keyword evidence="8" id="KW-0812">Transmembrane</keyword>
<comment type="caution">
    <text evidence="17">The sequence shown here is derived from an EMBL/GenBank/DDBJ whole genome shotgun (WGS) entry which is preliminary data.</text>
</comment>
<dbReference type="OrthoDB" id="8880842at2759"/>
<dbReference type="InterPro" id="IPR001507">
    <property type="entry name" value="ZP_dom"/>
</dbReference>
<keyword evidence="18" id="KW-1185">Reference proteome</keyword>
<dbReference type="FunFam" id="2.60.40.3210:FF:000001">
    <property type="entry name" value="Zona pellucida sperm-binding protein 3"/>
    <property type="match status" value="1"/>
</dbReference>
<evidence type="ECO:0000256" key="13">
    <source>
        <dbReference type="ARBA" id="ARBA00023180"/>
    </source>
</evidence>
<name>A0A8S4AYA5_9TELE</name>
<evidence type="ECO:0000256" key="15">
    <source>
        <dbReference type="SAM" id="MobiDB-lite"/>
    </source>
</evidence>
<dbReference type="GO" id="GO:0035804">
    <property type="term" value="F:structural constituent of egg coat"/>
    <property type="evidence" value="ECO:0007669"/>
    <property type="project" value="UniProtKB-UniRule"/>
</dbReference>
<evidence type="ECO:0000259" key="16">
    <source>
        <dbReference type="PROSITE" id="PS51034"/>
    </source>
</evidence>
<keyword evidence="9 14" id="KW-0732">Signal</keyword>
<feature type="compositionally biased region" description="Acidic residues" evidence="15">
    <location>
        <begin position="456"/>
        <end position="466"/>
    </location>
</feature>
<evidence type="ECO:0000313" key="17">
    <source>
        <dbReference type="EMBL" id="CAG5897691.1"/>
    </source>
</evidence>
<keyword evidence="13" id="KW-0325">Glycoprotein</keyword>
<keyword evidence="5 14" id="KW-0964">Secreted</keyword>
<dbReference type="PANTHER" id="PTHR11576:SF2">
    <property type="entry name" value="ZONA PELLUCIDA SPERM-BINDING PROTEIN 3"/>
    <property type="match status" value="1"/>
</dbReference>
<dbReference type="InterPro" id="IPR048290">
    <property type="entry name" value="ZP_chr"/>
</dbReference>
<dbReference type="AlphaFoldDB" id="A0A8S4AYA5"/>
<evidence type="ECO:0000256" key="3">
    <source>
        <dbReference type="ARBA" id="ARBA00017980"/>
    </source>
</evidence>
<accession>A0A8S4AYA5</accession>
<comment type="subcellular location">
    <subcellularLocation>
        <location evidence="1">Secreted</location>
        <location evidence="1">Extracellular space</location>
        <location evidence="1">Extracellular matrix</location>
    </subcellularLocation>
    <subcellularLocation>
        <location evidence="14">Zona pellucida</location>
    </subcellularLocation>
    <subcellularLocation>
        <location evidence="14">Cell membrane</location>
        <topology evidence="14">Single-pass type I membrane protein</topology>
    </subcellularLocation>
</comment>
<proteinExistence type="inferred from homology"/>
<dbReference type="GO" id="GO:0035803">
    <property type="term" value="P:egg coat formation"/>
    <property type="evidence" value="ECO:0007669"/>
    <property type="project" value="UniProtKB-UniRule"/>
</dbReference>
<dbReference type="GO" id="GO:2000344">
    <property type="term" value="P:positive regulation of acrosome reaction"/>
    <property type="evidence" value="ECO:0007669"/>
    <property type="project" value="UniProtKB-UniRule"/>
</dbReference>
<evidence type="ECO:0000256" key="6">
    <source>
        <dbReference type="ARBA" id="ARBA00022530"/>
    </source>
</evidence>
<comment type="similarity">
    <text evidence="2 14">Belongs to the ZP domain family. ZPC subfamily.</text>
</comment>
<dbReference type="PRINTS" id="PR00023">
    <property type="entry name" value="ZPELLUCIDA"/>
</dbReference>
<evidence type="ECO:0000256" key="8">
    <source>
        <dbReference type="ARBA" id="ARBA00022692"/>
    </source>
</evidence>
<dbReference type="InterPro" id="IPR055356">
    <property type="entry name" value="ZP-N"/>
</dbReference>
<dbReference type="GO" id="GO:0005886">
    <property type="term" value="C:plasma membrane"/>
    <property type="evidence" value="ECO:0007669"/>
    <property type="project" value="UniProtKB-SubCell"/>
</dbReference>
<evidence type="ECO:0000313" key="18">
    <source>
        <dbReference type="Proteomes" id="UP000677803"/>
    </source>
</evidence>
<evidence type="ECO:0000256" key="14">
    <source>
        <dbReference type="RuleBase" id="RU367066"/>
    </source>
</evidence>
<keyword evidence="7 14" id="KW-0165">Cleavage on pair of basic residues</keyword>
<dbReference type="Gene3D" id="2.60.40.3210">
    <property type="entry name" value="Zona pellucida, ZP-N domain"/>
    <property type="match status" value="1"/>
</dbReference>
<dbReference type="PROSITE" id="PS51034">
    <property type="entry name" value="ZP_2"/>
    <property type="match status" value="1"/>
</dbReference>